<dbReference type="KEGG" id="ure:UREG_06766"/>
<protein>
    <submittedName>
        <fullName evidence="1">Uncharacterized protein</fullName>
    </submittedName>
</protein>
<dbReference type="RefSeq" id="XP_002583799.1">
    <property type="nucleotide sequence ID" value="XM_002583753.1"/>
</dbReference>
<keyword evidence="2" id="KW-1185">Reference proteome</keyword>
<evidence type="ECO:0000313" key="2">
    <source>
        <dbReference type="Proteomes" id="UP000002058"/>
    </source>
</evidence>
<proteinExistence type="predicted"/>
<dbReference type="EMBL" id="CH476618">
    <property type="protein sequence ID" value="EEP81901.1"/>
    <property type="molecule type" value="Genomic_DNA"/>
</dbReference>
<dbReference type="eggNOG" id="ENOG502S6BE">
    <property type="taxonomic scope" value="Eukaryota"/>
</dbReference>
<evidence type="ECO:0000313" key="1">
    <source>
        <dbReference type="EMBL" id="EEP81901.1"/>
    </source>
</evidence>
<dbReference type="HOGENOM" id="CLU_040458_0_0_1"/>
<organism evidence="1 2">
    <name type="scientific">Uncinocarpus reesii (strain UAMH 1704)</name>
    <dbReference type="NCBI Taxonomy" id="336963"/>
    <lineage>
        <taxon>Eukaryota</taxon>
        <taxon>Fungi</taxon>
        <taxon>Dikarya</taxon>
        <taxon>Ascomycota</taxon>
        <taxon>Pezizomycotina</taxon>
        <taxon>Eurotiomycetes</taxon>
        <taxon>Eurotiomycetidae</taxon>
        <taxon>Onygenales</taxon>
        <taxon>Onygenaceae</taxon>
        <taxon>Uncinocarpus</taxon>
    </lineage>
</organism>
<sequence length="322" mass="36746">MTELTKELQTLRDESETRAEQVRIAQESAFRNMDTGKWAPLEDTAIRAELKKIEAGIRHWAKTYAFEDCSIVQNLPCDRIAWIVNELREIGLSEQDFAAIVNGWKNKAPLLLIQAIVSKNLIYSNFHRPFHFLRGVSQTGTEYTNGVRSESPFAIDMQNLYDDLRLVDERQAHFWRSGTLRQLSASGPIADDVVAMRDDASNRLAWRIIDGPLSLMLRGVGKEESRKRYESLASLFSTAIKISARLWTQRTHMRVGHENRFKVDSSITVAHRLQKLDEGDTRLDGKNILAVIQPAVVAYGTSTGEDYENRRVWLKSIVLVEE</sequence>
<dbReference type="InParanoid" id="C4JW24"/>
<dbReference type="VEuPathDB" id="FungiDB:UREG_06766"/>
<name>C4JW24_UNCRE</name>
<dbReference type="OrthoDB" id="4156714at2759"/>
<dbReference type="Proteomes" id="UP000002058">
    <property type="component" value="Unassembled WGS sequence"/>
</dbReference>
<reference evidence="2" key="1">
    <citation type="journal article" date="2009" name="Genome Res.">
        <title>Comparative genomic analyses of the human fungal pathogens Coccidioides and their relatives.</title>
        <authorList>
            <person name="Sharpton T.J."/>
            <person name="Stajich J.E."/>
            <person name="Rounsley S.D."/>
            <person name="Gardner M.J."/>
            <person name="Wortman J.R."/>
            <person name="Jordar V.S."/>
            <person name="Maiti R."/>
            <person name="Kodira C.D."/>
            <person name="Neafsey D.E."/>
            <person name="Zeng Q."/>
            <person name="Hung C.-Y."/>
            <person name="McMahan C."/>
            <person name="Muszewska A."/>
            <person name="Grynberg M."/>
            <person name="Mandel M.A."/>
            <person name="Kellner E.M."/>
            <person name="Barker B.M."/>
            <person name="Galgiani J.N."/>
            <person name="Orbach M.J."/>
            <person name="Kirkland T.N."/>
            <person name="Cole G.T."/>
            <person name="Henn M.R."/>
            <person name="Birren B.W."/>
            <person name="Taylor J.W."/>
        </authorList>
    </citation>
    <scope>NUCLEOTIDE SEQUENCE [LARGE SCALE GENOMIC DNA]</scope>
    <source>
        <strain evidence="2">UAMH 1704</strain>
    </source>
</reference>
<dbReference type="AlphaFoldDB" id="C4JW24"/>
<dbReference type="GeneID" id="8442954"/>
<gene>
    <name evidence="1" type="ORF">UREG_06766</name>
</gene>
<accession>C4JW24</accession>